<protein>
    <recommendedName>
        <fullName evidence="4">Ribosome biogenesis protein BRX1 homolog</fullName>
    </recommendedName>
</protein>
<evidence type="ECO:0000313" key="10">
    <source>
        <dbReference type="Proteomes" id="UP001307889"/>
    </source>
</evidence>
<sequence>MSRKNRKTRLGRVLLKRKVDEILNDGQDNGTESTEPVRPPATISSDEPVPKKTKWINRQRVLVFAARGTTQRDRHLMNDLKTIMPHGKAENKISRRENLAVINELCEMKNCNKSLFFEARKKLDLYLWIANTPHGPSAKFLVENVSTMQQLRMTGNCLKGSRPLLSFDDNFKKVPHLALLKELFIQVFGVPFHHPKSQPFVDRVVTFSFMDNRIWYRHYQILKEDGALAEIGPRFVMNPIKIFAGSFGGETLWDNPHYITPSVWRRKVAESAGAKYVNRKHQKFTYIANRPATSYPSLPDDDIFEGDILEKAAAITGEELPEELKENAQSEPKKKSKIAVPVMKFPNRKRGGKKVAKAKAKKRAALRADS</sequence>
<feature type="domain" description="Brix" evidence="8">
    <location>
        <begin position="59"/>
        <end position="248"/>
    </location>
</feature>
<evidence type="ECO:0000256" key="7">
    <source>
        <dbReference type="SAM" id="MobiDB-lite"/>
    </source>
</evidence>
<proteinExistence type="inferred from homology"/>
<keyword evidence="10" id="KW-1185">Reference proteome</keyword>
<evidence type="ECO:0000259" key="8">
    <source>
        <dbReference type="PROSITE" id="PS50833"/>
    </source>
</evidence>
<dbReference type="Proteomes" id="UP001307889">
    <property type="component" value="Chromosome 12"/>
</dbReference>
<dbReference type="SUPFAM" id="SSF52954">
    <property type="entry name" value="Class II aaRS ABD-related"/>
    <property type="match status" value="1"/>
</dbReference>
<dbReference type="SMART" id="SM00879">
    <property type="entry name" value="Brix"/>
    <property type="match status" value="1"/>
</dbReference>
<keyword evidence="5" id="KW-0690">Ribosome biogenesis</keyword>
<evidence type="ECO:0000313" key="9">
    <source>
        <dbReference type="EMBL" id="BET00646.1"/>
    </source>
</evidence>
<evidence type="ECO:0000256" key="5">
    <source>
        <dbReference type="ARBA" id="ARBA00022517"/>
    </source>
</evidence>
<dbReference type="EMBL" id="AP028920">
    <property type="protein sequence ID" value="BET00646.1"/>
    <property type="molecule type" value="Genomic_DNA"/>
</dbReference>
<keyword evidence="6" id="KW-0539">Nucleus</keyword>
<gene>
    <name evidence="9" type="ORF">NTJ_13462</name>
</gene>
<feature type="region of interest" description="Disordered" evidence="7">
    <location>
        <begin position="348"/>
        <end position="370"/>
    </location>
</feature>
<dbReference type="PROSITE" id="PS50833">
    <property type="entry name" value="BRIX"/>
    <property type="match status" value="1"/>
</dbReference>
<feature type="region of interest" description="Disordered" evidence="7">
    <location>
        <begin position="21"/>
        <end position="50"/>
    </location>
</feature>
<dbReference type="PANTHER" id="PTHR13634:SF0">
    <property type="entry name" value="RIBOSOME BIOGENESIS PROTEIN BRX1 HOMOLOG"/>
    <property type="match status" value="1"/>
</dbReference>
<name>A0ABN7B8E7_9HEMI</name>
<comment type="function">
    <text evidence="1">Required for biogenesis of the 60S ribosomal subunit.</text>
</comment>
<dbReference type="PANTHER" id="PTHR13634">
    <property type="entry name" value="RIBOSOME BIOGENESIS PROTEIN BRIX"/>
    <property type="match status" value="1"/>
</dbReference>
<comment type="subcellular location">
    <subcellularLocation>
        <location evidence="2">Nucleus</location>
        <location evidence="2">Nucleolus</location>
    </subcellularLocation>
</comment>
<dbReference type="InterPro" id="IPR026532">
    <property type="entry name" value="BRX1"/>
</dbReference>
<evidence type="ECO:0000256" key="3">
    <source>
        <dbReference type="ARBA" id="ARBA00006369"/>
    </source>
</evidence>
<evidence type="ECO:0000256" key="4">
    <source>
        <dbReference type="ARBA" id="ARBA00020522"/>
    </source>
</evidence>
<reference evidence="9 10" key="1">
    <citation type="submission" date="2023-09" db="EMBL/GenBank/DDBJ databases">
        <title>Nesidiocoris tenuis whole genome shotgun sequence.</title>
        <authorList>
            <person name="Shibata T."/>
            <person name="Shimoda M."/>
            <person name="Kobayashi T."/>
            <person name="Uehara T."/>
        </authorList>
    </citation>
    <scope>NUCLEOTIDE SEQUENCE [LARGE SCALE GENOMIC DNA]</scope>
    <source>
        <strain evidence="9 10">Japan</strain>
    </source>
</reference>
<evidence type="ECO:0000256" key="6">
    <source>
        <dbReference type="ARBA" id="ARBA00023242"/>
    </source>
</evidence>
<organism evidence="9 10">
    <name type="scientific">Nesidiocoris tenuis</name>
    <dbReference type="NCBI Taxonomy" id="355587"/>
    <lineage>
        <taxon>Eukaryota</taxon>
        <taxon>Metazoa</taxon>
        <taxon>Ecdysozoa</taxon>
        <taxon>Arthropoda</taxon>
        <taxon>Hexapoda</taxon>
        <taxon>Insecta</taxon>
        <taxon>Pterygota</taxon>
        <taxon>Neoptera</taxon>
        <taxon>Paraneoptera</taxon>
        <taxon>Hemiptera</taxon>
        <taxon>Heteroptera</taxon>
        <taxon>Panheteroptera</taxon>
        <taxon>Cimicomorpha</taxon>
        <taxon>Miridae</taxon>
        <taxon>Dicyphina</taxon>
        <taxon>Nesidiocoris</taxon>
    </lineage>
</organism>
<evidence type="ECO:0000256" key="1">
    <source>
        <dbReference type="ARBA" id="ARBA00003439"/>
    </source>
</evidence>
<comment type="similarity">
    <text evidence="3">Belongs to the BRX1 family.</text>
</comment>
<accession>A0ABN7B8E7</accession>
<dbReference type="Pfam" id="PF04427">
    <property type="entry name" value="Brix"/>
    <property type="match status" value="1"/>
</dbReference>
<dbReference type="InterPro" id="IPR007109">
    <property type="entry name" value="Brix"/>
</dbReference>
<evidence type="ECO:0000256" key="2">
    <source>
        <dbReference type="ARBA" id="ARBA00004604"/>
    </source>
</evidence>